<dbReference type="Proteomes" id="UP000629619">
    <property type="component" value="Unassembled WGS sequence"/>
</dbReference>
<protein>
    <submittedName>
        <fullName evidence="1">Uncharacterized protein</fullName>
    </submittedName>
</protein>
<reference evidence="1" key="1">
    <citation type="submission" date="2021-01" db="EMBL/GenBank/DDBJ databases">
        <title>Whole genome shotgun sequence of Actinoplanes siamensis NBRC 109076.</title>
        <authorList>
            <person name="Komaki H."/>
            <person name="Tamura T."/>
        </authorList>
    </citation>
    <scope>NUCLEOTIDE SEQUENCE</scope>
    <source>
        <strain evidence="1">NBRC 109076</strain>
    </source>
</reference>
<dbReference type="EMBL" id="BOMW01000069">
    <property type="protein sequence ID" value="GIF08866.1"/>
    <property type="molecule type" value="Genomic_DNA"/>
</dbReference>
<sequence>MQYANLLTVVEHDDTVHQYADVRYAHTRAGLDILTADGDRLSVNAFHILHVYAHVHAARHGGEQAMVPDPGEPAADDRDILAAYECPAGGLCDCRHQHEPSGRGRWPRCPRCGCSCPLPNPDDALGNPDACPCCHYSSPA</sequence>
<accession>A0A919NDG8</accession>
<keyword evidence="2" id="KW-1185">Reference proteome</keyword>
<name>A0A919NDG8_9ACTN</name>
<gene>
    <name evidence="1" type="ORF">Asi03nite_64040</name>
</gene>
<evidence type="ECO:0000313" key="2">
    <source>
        <dbReference type="Proteomes" id="UP000629619"/>
    </source>
</evidence>
<evidence type="ECO:0000313" key="1">
    <source>
        <dbReference type="EMBL" id="GIF08866.1"/>
    </source>
</evidence>
<dbReference type="AlphaFoldDB" id="A0A919NDG8"/>
<dbReference type="RefSeq" id="WP_203684209.1">
    <property type="nucleotide sequence ID" value="NZ_BOMW01000069.1"/>
</dbReference>
<comment type="caution">
    <text evidence="1">The sequence shown here is derived from an EMBL/GenBank/DDBJ whole genome shotgun (WGS) entry which is preliminary data.</text>
</comment>
<organism evidence="1 2">
    <name type="scientific">Actinoplanes siamensis</name>
    <dbReference type="NCBI Taxonomy" id="1223317"/>
    <lineage>
        <taxon>Bacteria</taxon>
        <taxon>Bacillati</taxon>
        <taxon>Actinomycetota</taxon>
        <taxon>Actinomycetes</taxon>
        <taxon>Micromonosporales</taxon>
        <taxon>Micromonosporaceae</taxon>
        <taxon>Actinoplanes</taxon>
    </lineage>
</organism>
<proteinExistence type="predicted"/>